<dbReference type="InterPro" id="IPR011701">
    <property type="entry name" value="MFS"/>
</dbReference>
<dbReference type="AlphaFoldDB" id="A0A101J801"/>
<dbReference type="GO" id="GO:0022857">
    <property type="term" value="F:transmembrane transporter activity"/>
    <property type="evidence" value="ECO:0007669"/>
    <property type="project" value="InterPro"/>
</dbReference>
<feature type="transmembrane region" description="Helical" evidence="2">
    <location>
        <begin position="228"/>
        <end position="252"/>
    </location>
</feature>
<name>A0A101J801_9ACTN</name>
<feature type="transmembrane region" description="Helical" evidence="2">
    <location>
        <begin position="131"/>
        <end position="153"/>
    </location>
</feature>
<feature type="transmembrane region" description="Helical" evidence="2">
    <location>
        <begin position="348"/>
        <end position="369"/>
    </location>
</feature>
<dbReference type="EMBL" id="LLZG01000402">
    <property type="protein sequence ID" value="KUL21915.1"/>
    <property type="molecule type" value="Genomic_DNA"/>
</dbReference>
<organism evidence="3 4">
    <name type="scientific">Streptomyces regalis</name>
    <dbReference type="NCBI Taxonomy" id="68262"/>
    <lineage>
        <taxon>Bacteria</taxon>
        <taxon>Bacillati</taxon>
        <taxon>Actinomycetota</taxon>
        <taxon>Actinomycetes</taxon>
        <taxon>Kitasatosporales</taxon>
        <taxon>Streptomycetaceae</taxon>
        <taxon>Streptomyces</taxon>
    </lineage>
</organism>
<sequence length="432" mass="44161">MGGTHVKTRLWLIAGLILLTINLRAAITGMTPLIGNVQEALTLSDAQVSVLATLPVLCLGLFAWLAPRLAHRFGTHAAVCAALGVVALGAAVRAVPWPAALFAGTVLSGAGIAVGNVLMPALIKDHFAQRIGLFTGLAMTLMAVSGAFAAGVAVPLCTAIGWQPALAVSAVPAVPAAAVWWLLAVPGARGRHRRSQPQPQMRPPSAPRTAGGSGGPGGSGGSLLRCALAWWVSAFLGLVSLMFYLLVAWLPQIMHASGYTPGEAGLMMAVMLAIGIPLGFVVPLVAARMRSQRPLVGAVIVAKLISLAGLLLAPAHGWVWVCLLGAATGGAFPLAITLLGLRTDGPRAAADLSGMAQTIGYLLAGLGPLATGMLHDATDGWRVPLVALIALVVPEAVAGLLAARPGHVRPGSREEKPAQRTASRADGQLVRL</sequence>
<comment type="caution">
    <text evidence="3">The sequence shown here is derived from an EMBL/GenBank/DDBJ whole genome shotgun (WGS) entry which is preliminary data.</text>
</comment>
<dbReference type="CDD" id="cd17339">
    <property type="entry name" value="MFS_NIMT_CynX_like"/>
    <property type="match status" value="1"/>
</dbReference>
<feature type="transmembrane region" description="Helical" evidence="2">
    <location>
        <begin position="73"/>
        <end position="91"/>
    </location>
</feature>
<dbReference type="SUPFAM" id="SSF103473">
    <property type="entry name" value="MFS general substrate transporter"/>
    <property type="match status" value="1"/>
</dbReference>
<reference evidence="4" key="1">
    <citation type="submission" date="2015-10" db="EMBL/GenBank/DDBJ databases">
        <authorList>
            <person name="Ju K.-S."/>
            <person name="Doroghazi J.R."/>
            <person name="Metcalf W.W."/>
        </authorList>
    </citation>
    <scope>NUCLEOTIDE SEQUENCE [LARGE SCALE GENOMIC DNA]</scope>
    <source>
        <strain evidence="4">NRRL 3151</strain>
    </source>
</reference>
<dbReference type="Gene3D" id="1.20.1250.20">
    <property type="entry name" value="MFS general substrate transporter like domains"/>
    <property type="match status" value="1"/>
</dbReference>
<evidence type="ECO:0008006" key="5">
    <source>
        <dbReference type="Google" id="ProtNLM"/>
    </source>
</evidence>
<dbReference type="Pfam" id="PF07690">
    <property type="entry name" value="MFS_1"/>
    <property type="match status" value="1"/>
</dbReference>
<dbReference type="PANTHER" id="PTHR23523:SF2">
    <property type="entry name" value="2-NITROIMIDAZOLE TRANSPORTER"/>
    <property type="match status" value="1"/>
</dbReference>
<dbReference type="InterPro" id="IPR036259">
    <property type="entry name" value="MFS_trans_sf"/>
</dbReference>
<dbReference type="Proteomes" id="UP000053923">
    <property type="component" value="Unassembled WGS sequence"/>
</dbReference>
<proteinExistence type="predicted"/>
<keyword evidence="2" id="KW-0812">Transmembrane</keyword>
<feature type="transmembrane region" description="Helical" evidence="2">
    <location>
        <begin position="49"/>
        <end position="66"/>
    </location>
</feature>
<keyword evidence="2" id="KW-0472">Membrane</keyword>
<dbReference type="InterPro" id="IPR052524">
    <property type="entry name" value="MFS_Cyanate_Porter"/>
</dbReference>
<gene>
    <name evidence="3" type="ORF">ADL12_43625</name>
</gene>
<protein>
    <recommendedName>
        <fullName evidence="5">MFS transporter</fullName>
    </recommendedName>
</protein>
<keyword evidence="2" id="KW-1133">Transmembrane helix</keyword>
<evidence type="ECO:0000256" key="1">
    <source>
        <dbReference type="SAM" id="MobiDB-lite"/>
    </source>
</evidence>
<dbReference type="PANTHER" id="PTHR23523">
    <property type="match status" value="1"/>
</dbReference>
<keyword evidence="4" id="KW-1185">Reference proteome</keyword>
<evidence type="ECO:0000313" key="3">
    <source>
        <dbReference type="EMBL" id="KUL21915.1"/>
    </source>
</evidence>
<evidence type="ECO:0000313" key="4">
    <source>
        <dbReference type="Proteomes" id="UP000053923"/>
    </source>
</evidence>
<dbReference type="OrthoDB" id="5317164at2"/>
<feature type="transmembrane region" description="Helical" evidence="2">
    <location>
        <begin position="381"/>
        <end position="403"/>
    </location>
</feature>
<feature type="transmembrane region" description="Helical" evidence="2">
    <location>
        <begin position="318"/>
        <end position="341"/>
    </location>
</feature>
<evidence type="ECO:0000256" key="2">
    <source>
        <dbReference type="SAM" id="Phobius"/>
    </source>
</evidence>
<feature type="region of interest" description="Disordered" evidence="1">
    <location>
        <begin position="190"/>
        <end position="217"/>
    </location>
</feature>
<feature type="transmembrane region" description="Helical" evidence="2">
    <location>
        <begin position="264"/>
        <end position="287"/>
    </location>
</feature>
<feature type="transmembrane region" description="Helical" evidence="2">
    <location>
        <begin position="97"/>
        <end position="119"/>
    </location>
</feature>
<feature type="transmembrane region" description="Helical" evidence="2">
    <location>
        <begin position="294"/>
        <end position="312"/>
    </location>
</feature>
<feature type="transmembrane region" description="Helical" evidence="2">
    <location>
        <begin position="165"/>
        <end position="185"/>
    </location>
</feature>
<feature type="region of interest" description="Disordered" evidence="1">
    <location>
        <begin position="406"/>
        <end position="432"/>
    </location>
</feature>
<accession>A0A101J801</accession>